<dbReference type="EMBL" id="CP046401">
    <property type="protein sequence ID" value="QGY44117.1"/>
    <property type="molecule type" value="Genomic_DNA"/>
</dbReference>
<dbReference type="AlphaFoldDB" id="A0A6I6JVL9"/>
<name>A0A6I6JVL9_9BACT</name>
<dbReference type="KEGG" id="mcos:GM418_10740"/>
<dbReference type="PROSITE" id="PS51257">
    <property type="entry name" value="PROKAR_LIPOPROTEIN"/>
    <property type="match status" value="1"/>
</dbReference>
<keyword evidence="2" id="KW-1185">Reference proteome</keyword>
<proteinExistence type="predicted"/>
<organism evidence="1 2">
    <name type="scientific">Maribellus comscasis</name>
    <dbReference type="NCBI Taxonomy" id="2681766"/>
    <lineage>
        <taxon>Bacteria</taxon>
        <taxon>Pseudomonadati</taxon>
        <taxon>Bacteroidota</taxon>
        <taxon>Bacteroidia</taxon>
        <taxon>Marinilabiliales</taxon>
        <taxon>Prolixibacteraceae</taxon>
        <taxon>Maribellus</taxon>
    </lineage>
</organism>
<sequence length="253" mass="27191">MKKIFSIIIILAVALLSCDEENMGTIYEPENPYVAFSSSVVPENLLTADNNFSVEIPIVRSDVSAPASAEVVLEMNDDIEGVFALESNTVTFEDGELVAYAKIVPVVDPGLLNPVKSYVFKLTLTGDNVSELFNTSTYTAFFEINYVEAGTADFSSEAFGGAWSVELLKADLGGNLTVYKAIDLYEEGYDVIIVVNGESVSVADQAAWFSEDYGDVFVAGSGTASGKILTMSIEHYIPDVGSYGAYAEVLTLP</sequence>
<evidence type="ECO:0000313" key="2">
    <source>
        <dbReference type="Proteomes" id="UP000428260"/>
    </source>
</evidence>
<gene>
    <name evidence="1" type="ORF">GM418_10740</name>
</gene>
<evidence type="ECO:0000313" key="1">
    <source>
        <dbReference type="EMBL" id="QGY44117.1"/>
    </source>
</evidence>
<dbReference type="RefSeq" id="WP_158865916.1">
    <property type="nucleotide sequence ID" value="NZ_CP046401.1"/>
</dbReference>
<dbReference type="Proteomes" id="UP000428260">
    <property type="component" value="Chromosome"/>
</dbReference>
<reference evidence="1 2" key="1">
    <citation type="submission" date="2019-11" db="EMBL/GenBank/DDBJ databases">
        <authorList>
            <person name="Zheng R.K."/>
            <person name="Sun C.M."/>
        </authorList>
    </citation>
    <scope>NUCLEOTIDE SEQUENCE [LARGE SCALE GENOMIC DNA]</scope>
    <source>
        <strain evidence="1 2">WC007</strain>
    </source>
</reference>
<protein>
    <submittedName>
        <fullName evidence="1">Uncharacterized protein</fullName>
    </submittedName>
</protein>
<accession>A0A6I6JVL9</accession>